<dbReference type="AlphaFoldDB" id="A0A8J3FRF8"/>
<dbReference type="GO" id="GO:0005886">
    <property type="term" value="C:plasma membrane"/>
    <property type="evidence" value="ECO:0007669"/>
    <property type="project" value="TreeGrafter"/>
</dbReference>
<organism evidence="2 3">
    <name type="scientific">Mangrovihabitans endophyticus</name>
    <dbReference type="NCBI Taxonomy" id="1751298"/>
    <lineage>
        <taxon>Bacteria</taxon>
        <taxon>Bacillati</taxon>
        <taxon>Actinomycetota</taxon>
        <taxon>Actinomycetes</taxon>
        <taxon>Micromonosporales</taxon>
        <taxon>Micromonosporaceae</taxon>
        <taxon>Mangrovihabitans</taxon>
    </lineage>
</organism>
<keyword evidence="3" id="KW-1185">Reference proteome</keyword>
<sequence>MVISWIRRLTVAGALATAAAVLMMAAGAIWERAESAGHVYAPEQVPDAAVALVLGAQVDYPGARPSAFLAARLDIARRLLARGAVRAVLVSGDHARWAYDEPGAMTRWLIEHGVSPSLIVQDYAGFDTYDSCQRARRIFGVRRAIVVTQSYHVDRAVALCRNAGIDTDGVGDDTARAYPRQWLASAVREPPAGVKALYDTLSGRDPVLLGPNETGVADALRTAARRG</sequence>
<reference evidence="2" key="2">
    <citation type="submission" date="2020-09" db="EMBL/GenBank/DDBJ databases">
        <authorList>
            <person name="Sun Q."/>
            <person name="Zhou Y."/>
        </authorList>
    </citation>
    <scope>NUCLEOTIDE SEQUENCE</scope>
    <source>
        <strain evidence="2">CGMCC 4.7299</strain>
    </source>
</reference>
<proteinExistence type="predicted"/>
<reference evidence="2" key="1">
    <citation type="journal article" date="2014" name="Int. J. Syst. Evol. Microbiol.">
        <title>Complete genome sequence of Corynebacterium casei LMG S-19264T (=DSM 44701T), isolated from a smear-ripened cheese.</title>
        <authorList>
            <consortium name="US DOE Joint Genome Institute (JGI-PGF)"/>
            <person name="Walter F."/>
            <person name="Albersmeier A."/>
            <person name="Kalinowski J."/>
            <person name="Ruckert C."/>
        </authorList>
    </citation>
    <scope>NUCLEOTIDE SEQUENCE</scope>
    <source>
        <strain evidence="2">CGMCC 4.7299</strain>
    </source>
</reference>
<dbReference type="PANTHER" id="PTHR30336:SF6">
    <property type="entry name" value="INTEGRAL MEMBRANE PROTEIN"/>
    <property type="match status" value="1"/>
</dbReference>
<dbReference type="Proteomes" id="UP000656042">
    <property type="component" value="Unassembled WGS sequence"/>
</dbReference>
<evidence type="ECO:0000259" key="1">
    <source>
        <dbReference type="Pfam" id="PF02698"/>
    </source>
</evidence>
<comment type="caution">
    <text evidence="2">The sequence shown here is derived from an EMBL/GenBank/DDBJ whole genome shotgun (WGS) entry which is preliminary data.</text>
</comment>
<dbReference type="InterPro" id="IPR051599">
    <property type="entry name" value="Cell_Envelope_Assoc"/>
</dbReference>
<dbReference type="EMBL" id="BMMX01000031">
    <property type="protein sequence ID" value="GGL09135.1"/>
    <property type="molecule type" value="Genomic_DNA"/>
</dbReference>
<gene>
    <name evidence="2" type="ORF">GCM10012284_49730</name>
</gene>
<evidence type="ECO:0000313" key="2">
    <source>
        <dbReference type="EMBL" id="GGL09135.1"/>
    </source>
</evidence>
<feature type="domain" description="DUF218" evidence="1">
    <location>
        <begin position="50"/>
        <end position="167"/>
    </location>
</feature>
<accession>A0A8J3FRF8</accession>
<name>A0A8J3FRF8_9ACTN</name>
<dbReference type="InterPro" id="IPR003848">
    <property type="entry name" value="DUF218"/>
</dbReference>
<dbReference type="PANTHER" id="PTHR30336">
    <property type="entry name" value="INNER MEMBRANE PROTEIN, PROBABLE PERMEASE"/>
    <property type="match status" value="1"/>
</dbReference>
<protein>
    <submittedName>
        <fullName evidence="2">Membrane protein</fullName>
    </submittedName>
</protein>
<evidence type="ECO:0000313" key="3">
    <source>
        <dbReference type="Proteomes" id="UP000656042"/>
    </source>
</evidence>
<dbReference type="Pfam" id="PF02698">
    <property type="entry name" value="DUF218"/>
    <property type="match status" value="1"/>
</dbReference>
<dbReference type="CDD" id="cd06259">
    <property type="entry name" value="YdcF-like"/>
    <property type="match status" value="1"/>
</dbReference>